<proteinExistence type="inferred from homology"/>
<dbReference type="RefSeq" id="WP_075866007.1">
    <property type="nucleotide sequence ID" value="NZ_BDJL01000055.1"/>
</dbReference>
<organism evidence="10 11">
    <name type="scientific">Carboxydothermus islandicus</name>
    <dbReference type="NCBI Taxonomy" id="661089"/>
    <lineage>
        <taxon>Bacteria</taxon>
        <taxon>Bacillati</taxon>
        <taxon>Bacillota</taxon>
        <taxon>Clostridia</taxon>
        <taxon>Thermoanaerobacterales</taxon>
        <taxon>Thermoanaerobacteraceae</taxon>
        <taxon>Carboxydothermus</taxon>
    </lineage>
</organism>
<feature type="transmembrane region" description="Helical" evidence="7">
    <location>
        <begin position="299"/>
        <end position="332"/>
    </location>
</feature>
<keyword evidence="4 7" id="KW-1133">Transmembrane helix</keyword>
<name>A0A1L8D3W6_9THEO</name>
<comment type="similarity">
    <text evidence="6">Belongs to the ABC-4 integral membrane protein family.</text>
</comment>
<comment type="caution">
    <text evidence="10">The sequence shown here is derived from an EMBL/GenBank/DDBJ whole genome shotgun (WGS) entry which is preliminary data.</text>
</comment>
<dbReference type="GO" id="GO:0022857">
    <property type="term" value="F:transmembrane transporter activity"/>
    <property type="evidence" value="ECO:0007669"/>
    <property type="project" value="TreeGrafter"/>
</dbReference>
<evidence type="ECO:0000256" key="3">
    <source>
        <dbReference type="ARBA" id="ARBA00022692"/>
    </source>
</evidence>
<dbReference type="InterPro" id="IPR025857">
    <property type="entry name" value="MacB_PCD"/>
</dbReference>
<evidence type="ECO:0000259" key="8">
    <source>
        <dbReference type="Pfam" id="PF02687"/>
    </source>
</evidence>
<dbReference type="InterPro" id="IPR003838">
    <property type="entry name" value="ABC3_permease_C"/>
</dbReference>
<dbReference type="STRING" id="661089.ciss_17040"/>
<evidence type="ECO:0000256" key="2">
    <source>
        <dbReference type="ARBA" id="ARBA00022475"/>
    </source>
</evidence>
<gene>
    <name evidence="10" type="ORF">ciss_17040</name>
</gene>
<evidence type="ECO:0000256" key="4">
    <source>
        <dbReference type="ARBA" id="ARBA00022989"/>
    </source>
</evidence>
<dbReference type="AlphaFoldDB" id="A0A1L8D3W6"/>
<feature type="transmembrane region" description="Helical" evidence="7">
    <location>
        <begin position="344"/>
        <end position="365"/>
    </location>
</feature>
<dbReference type="Pfam" id="PF12704">
    <property type="entry name" value="MacB_PCD"/>
    <property type="match status" value="1"/>
</dbReference>
<sequence>MKIGHVVLRQMREKKAKVFLMVLSIAITIGGIGGVLLTTFNLQKEVADYYDTIGANILIVPDKLSRGKAFDGVPFAEQNLRGIDLTLPDKIKTIKNKESISIISPKVVVKATVNNREGVVLGVIFAEELRAKKWWQITGRKPQTGREGLIGENLYEKLGRPAKVKVNGEEFVITGVIKRTGSFEDNSLFLDLKTVLSMFKLNSYTFIEVSALCSTCPIPEIVKQIKALDPAIKVSAMADAIFDRKLLVENFGSFSKQMAYGLLVLGVGNFLILTFSLFKEREKELLIFRTLGFNKLKIFNLYGLEILIVLLVSEVLGSLLMIGLALVLARMLGIVGAQLFSWQYLSFALIGGLILWLAVSLLPVVKVSRLDQQEILREY</sequence>
<comment type="subcellular location">
    <subcellularLocation>
        <location evidence="1">Cell membrane</location>
        <topology evidence="1">Multi-pass membrane protein</topology>
    </subcellularLocation>
</comment>
<dbReference type="Proteomes" id="UP000187338">
    <property type="component" value="Unassembled WGS sequence"/>
</dbReference>
<accession>A0A1L8D3W6</accession>
<dbReference type="PANTHER" id="PTHR30572:SF4">
    <property type="entry name" value="ABC TRANSPORTER PERMEASE YTRF"/>
    <property type="match status" value="1"/>
</dbReference>
<evidence type="ECO:0000256" key="5">
    <source>
        <dbReference type="ARBA" id="ARBA00023136"/>
    </source>
</evidence>
<evidence type="ECO:0000313" key="10">
    <source>
        <dbReference type="EMBL" id="GAV25771.1"/>
    </source>
</evidence>
<evidence type="ECO:0000256" key="6">
    <source>
        <dbReference type="ARBA" id="ARBA00038076"/>
    </source>
</evidence>
<dbReference type="InterPro" id="IPR050250">
    <property type="entry name" value="Macrolide_Exporter_MacB"/>
</dbReference>
<dbReference type="Pfam" id="PF02687">
    <property type="entry name" value="FtsX"/>
    <property type="match status" value="1"/>
</dbReference>
<feature type="domain" description="MacB-like periplasmic core" evidence="9">
    <location>
        <begin position="19"/>
        <end position="209"/>
    </location>
</feature>
<reference evidence="11" key="1">
    <citation type="submission" date="2016-12" db="EMBL/GenBank/DDBJ databases">
        <title>Draft Genome Sequences od Carboxydothermus pertinax and islandicus, Hydrogenogenic Carboxydotrophic Bacteria.</title>
        <authorList>
            <person name="Fukuyama Y."/>
            <person name="Ohmae K."/>
            <person name="Yoneda Y."/>
            <person name="Yoshida T."/>
            <person name="Sako Y."/>
        </authorList>
    </citation>
    <scope>NUCLEOTIDE SEQUENCE [LARGE SCALE GENOMIC DNA]</scope>
    <source>
        <strain evidence="11">SET</strain>
    </source>
</reference>
<dbReference type="GO" id="GO:0005886">
    <property type="term" value="C:plasma membrane"/>
    <property type="evidence" value="ECO:0007669"/>
    <property type="project" value="UniProtKB-SubCell"/>
</dbReference>
<evidence type="ECO:0000313" key="11">
    <source>
        <dbReference type="Proteomes" id="UP000187338"/>
    </source>
</evidence>
<evidence type="ECO:0000256" key="7">
    <source>
        <dbReference type="SAM" id="Phobius"/>
    </source>
</evidence>
<feature type="transmembrane region" description="Helical" evidence="7">
    <location>
        <begin position="258"/>
        <end position="278"/>
    </location>
</feature>
<dbReference type="PANTHER" id="PTHR30572">
    <property type="entry name" value="MEMBRANE COMPONENT OF TRANSPORTER-RELATED"/>
    <property type="match status" value="1"/>
</dbReference>
<feature type="transmembrane region" description="Helical" evidence="7">
    <location>
        <begin position="18"/>
        <end position="40"/>
    </location>
</feature>
<feature type="domain" description="ABC3 transporter permease C-terminal" evidence="8">
    <location>
        <begin position="259"/>
        <end position="370"/>
    </location>
</feature>
<evidence type="ECO:0000259" key="9">
    <source>
        <dbReference type="Pfam" id="PF12704"/>
    </source>
</evidence>
<dbReference type="OrthoDB" id="239678at2"/>
<dbReference type="EMBL" id="BDJL01000055">
    <property type="protein sequence ID" value="GAV25771.1"/>
    <property type="molecule type" value="Genomic_DNA"/>
</dbReference>
<protein>
    <submittedName>
        <fullName evidence="10">Permease</fullName>
    </submittedName>
</protein>
<keyword evidence="3 7" id="KW-0812">Transmembrane</keyword>
<keyword evidence="2" id="KW-1003">Cell membrane</keyword>
<keyword evidence="5 7" id="KW-0472">Membrane</keyword>
<keyword evidence="11" id="KW-1185">Reference proteome</keyword>
<evidence type="ECO:0000256" key="1">
    <source>
        <dbReference type="ARBA" id="ARBA00004651"/>
    </source>
</evidence>